<dbReference type="PANTHER" id="PTHR47272:SF2">
    <property type="entry name" value="PIGGYBAC TRANSPOSABLE ELEMENT-DERIVED PROTEIN 3-LIKE"/>
    <property type="match status" value="1"/>
</dbReference>
<dbReference type="EMBL" id="JBJJXI010000141">
    <property type="protein sequence ID" value="KAL3387010.1"/>
    <property type="molecule type" value="Genomic_DNA"/>
</dbReference>
<reference evidence="3 4" key="1">
    <citation type="journal article" date="2024" name="bioRxiv">
        <title>A reference genome for Trichogramma kaykai: A tiny desert-dwelling parasitoid wasp with competing sex-ratio distorters.</title>
        <authorList>
            <person name="Culotta J."/>
            <person name="Lindsey A.R."/>
        </authorList>
    </citation>
    <scope>NUCLEOTIDE SEQUENCE [LARGE SCALE GENOMIC DNA]</scope>
    <source>
        <strain evidence="3 4">KSX58</strain>
    </source>
</reference>
<name>A0ABD2W1U0_9HYME</name>
<dbReference type="AlphaFoldDB" id="A0ABD2W1U0"/>
<dbReference type="InterPro" id="IPR029526">
    <property type="entry name" value="PGBD"/>
</dbReference>
<sequence length="380" mass="44115">MSKRKRDTSGKKRRPEELEILENENYYDVSVIPDCQDSGGSDCDYSSEADDESGDDNDSVINLVPVQSFRKVFDTYTDSQKNLASDHKFDWREGEKKYEETLENEIFLKDNNSNKIQNSSLTEIFEYFFSNEFGFFSSAISVDKMIVKYYGRSFLKQFITADLLVHMKKFGLRCTGTVRQDRLPKDHKIDKKTDEREEWRAMYDKNSGMNLITVMDSKPVSILSTAAGVYPTGHVDRHDKSEKMRKELDFPKAFCVYNQHKAGVDMHDQSCNKVLPIFRSKKWTWVIFIRYIQMSMTNATVLYNTVSRSVEKKIGTKEMAMAIAGTYLSSDTSTIHEQEISTTQKYCSKQNCKVRTRKVCKTCNLFFCKTCFDRTHPQNK</sequence>
<feature type="region of interest" description="Disordered" evidence="1">
    <location>
        <begin position="34"/>
        <end position="58"/>
    </location>
</feature>
<feature type="compositionally biased region" description="Acidic residues" evidence="1">
    <location>
        <begin position="45"/>
        <end position="58"/>
    </location>
</feature>
<dbReference type="PANTHER" id="PTHR47272">
    <property type="entry name" value="DDE_TNP_1_7 DOMAIN-CONTAINING PROTEIN"/>
    <property type="match status" value="1"/>
</dbReference>
<evidence type="ECO:0000256" key="1">
    <source>
        <dbReference type="SAM" id="MobiDB-lite"/>
    </source>
</evidence>
<gene>
    <name evidence="3" type="ORF">TKK_017589</name>
</gene>
<accession>A0ABD2W1U0</accession>
<feature type="domain" description="PiggyBac transposable element-derived protein" evidence="2">
    <location>
        <begin position="156"/>
        <end position="299"/>
    </location>
</feature>
<protein>
    <recommendedName>
        <fullName evidence="2">PiggyBac transposable element-derived protein domain-containing protein</fullName>
    </recommendedName>
</protein>
<dbReference type="Pfam" id="PF13843">
    <property type="entry name" value="DDE_Tnp_1_7"/>
    <property type="match status" value="1"/>
</dbReference>
<dbReference type="Proteomes" id="UP001627154">
    <property type="component" value="Unassembled WGS sequence"/>
</dbReference>
<evidence type="ECO:0000313" key="4">
    <source>
        <dbReference type="Proteomes" id="UP001627154"/>
    </source>
</evidence>
<comment type="caution">
    <text evidence="3">The sequence shown here is derived from an EMBL/GenBank/DDBJ whole genome shotgun (WGS) entry which is preliminary data.</text>
</comment>
<keyword evidence="4" id="KW-1185">Reference proteome</keyword>
<evidence type="ECO:0000313" key="3">
    <source>
        <dbReference type="EMBL" id="KAL3387010.1"/>
    </source>
</evidence>
<organism evidence="3 4">
    <name type="scientific">Trichogramma kaykai</name>
    <dbReference type="NCBI Taxonomy" id="54128"/>
    <lineage>
        <taxon>Eukaryota</taxon>
        <taxon>Metazoa</taxon>
        <taxon>Ecdysozoa</taxon>
        <taxon>Arthropoda</taxon>
        <taxon>Hexapoda</taxon>
        <taxon>Insecta</taxon>
        <taxon>Pterygota</taxon>
        <taxon>Neoptera</taxon>
        <taxon>Endopterygota</taxon>
        <taxon>Hymenoptera</taxon>
        <taxon>Apocrita</taxon>
        <taxon>Proctotrupomorpha</taxon>
        <taxon>Chalcidoidea</taxon>
        <taxon>Trichogrammatidae</taxon>
        <taxon>Trichogramma</taxon>
    </lineage>
</organism>
<evidence type="ECO:0000259" key="2">
    <source>
        <dbReference type="Pfam" id="PF13843"/>
    </source>
</evidence>
<proteinExistence type="predicted"/>